<evidence type="ECO:0000313" key="1">
    <source>
        <dbReference type="EMBL" id="KYH29444.1"/>
    </source>
</evidence>
<evidence type="ECO:0000313" key="2">
    <source>
        <dbReference type="Proteomes" id="UP000075670"/>
    </source>
</evidence>
<dbReference type="Proteomes" id="UP000075670">
    <property type="component" value="Unassembled WGS sequence"/>
</dbReference>
<comment type="caution">
    <text evidence="1">The sequence shown here is derived from an EMBL/GenBank/DDBJ whole genome shotgun (WGS) entry which is preliminary data.</text>
</comment>
<dbReference type="AlphaFoldDB" id="A0A151AP82"/>
<organism evidence="1 2">
    <name type="scientific">Moorella mulderi DSM 14980</name>
    <dbReference type="NCBI Taxonomy" id="1122241"/>
    <lineage>
        <taxon>Bacteria</taxon>
        <taxon>Bacillati</taxon>
        <taxon>Bacillota</taxon>
        <taxon>Clostridia</taxon>
        <taxon>Neomoorellales</taxon>
        <taxon>Neomoorellaceae</taxon>
        <taxon>Neomoorella</taxon>
    </lineage>
</organism>
<name>A0A151AP82_9FIRM</name>
<sequence length="178" mass="20208">MMGDSLFQNTEYTVRAHFRSNFDVGGYAQLRIYVKDTGYHLIDSRYAYFEPGGSLTWESKSNSGSSSPKTYIATVNLFYEDDGTWDPGQFRLAADGSLVSETTYDNNKVEKTYTIAEGGPPSTDSNYASYYPLVTKLVPRYRTEKIKVWVPEVRKVPIIFDESNPKIKVRLIPEPGEK</sequence>
<proteinExistence type="predicted"/>
<dbReference type="EMBL" id="LTBC01000051">
    <property type="protein sequence ID" value="KYH29444.1"/>
    <property type="molecule type" value="Genomic_DNA"/>
</dbReference>
<keyword evidence="2" id="KW-1185">Reference proteome</keyword>
<accession>A0A151AP82</accession>
<gene>
    <name evidence="1" type="ORF">MOMUL_30860</name>
</gene>
<reference evidence="1 2" key="1">
    <citation type="submission" date="2016-02" db="EMBL/GenBank/DDBJ databases">
        <title>Genome sequence of Moorella mulderi DSM 14980.</title>
        <authorList>
            <person name="Poehlein A."/>
            <person name="Daniel R."/>
        </authorList>
    </citation>
    <scope>NUCLEOTIDE SEQUENCE [LARGE SCALE GENOMIC DNA]</scope>
    <source>
        <strain evidence="1 2">DSM 14980</strain>
    </source>
</reference>
<protein>
    <submittedName>
        <fullName evidence="1">Uncharacterized protein</fullName>
    </submittedName>
</protein>
<dbReference type="PATRIC" id="fig|1122241.3.peg.3308"/>